<dbReference type="InterPro" id="IPR014001">
    <property type="entry name" value="Helicase_ATP-bd"/>
</dbReference>
<protein>
    <submittedName>
        <fullName evidence="6">SWI/SNF-related matrix-associated actin-dependent regulator of chromatin subfamily A-like protein 1</fullName>
    </submittedName>
</protein>
<reference evidence="6 7" key="1">
    <citation type="submission" date="2019-01" db="EMBL/GenBank/DDBJ databases">
        <title>Genomes sequencing and comparative genomics of infectious freshwater microsporidia, Cucumispora dikerogammari and Thelohania contejeani.</title>
        <authorList>
            <person name="Cormier A."/>
            <person name="Giraud I."/>
            <person name="Wattier R."/>
            <person name="Teixeira M."/>
            <person name="Grandjean F."/>
            <person name="Rigaud T."/>
            <person name="Cordaux R."/>
        </authorList>
    </citation>
    <scope>NUCLEOTIDE SEQUENCE [LARGE SCALE GENOMIC DNA]</scope>
    <source>
        <strain evidence="6">T1</strain>
        <tissue evidence="6">Spores</tissue>
    </source>
</reference>
<keyword evidence="2" id="KW-0378">Hydrolase</keyword>
<dbReference type="PROSITE" id="PS51192">
    <property type="entry name" value="HELICASE_ATP_BIND_1"/>
    <property type="match status" value="1"/>
</dbReference>
<dbReference type="PANTHER" id="PTHR45766">
    <property type="entry name" value="DNA ANNEALING HELICASE AND ENDONUCLEASE ZRANB3 FAMILY MEMBER"/>
    <property type="match status" value="1"/>
</dbReference>
<organism evidence="6 7">
    <name type="scientific">Astathelohania contejeani</name>
    <dbReference type="NCBI Taxonomy" id="164912"/>
    <lineage>
        <taxon>Eukaryota</taxon>
        <taxon>Fungi</taxon>
        <taxon>Fungi incertae sedis</taxon>
        <taxon>Microsporidia</taxon>
        <taxon>Astathelohaniidae</taxon>
        <taxon>Astathelohania</taxon>
    </lineage>
</organism>
<dbReference type="Pfam" id="PF00176">
    <property type="entry name" value="SNF2-rel_dom"/>
    <property type="match status" value="1"/>
</dbReference>
<dbReference type="Pfam" id="PF00271">
    <property type="entry name" value="Helicase_C"/>
    <property type="match status" value="1"/>
</dbReference>
<keyword evidence="3" id="KW-0067">ATP-binding</keyword>
<name>A0ABQ7HYR2_9MICR</name>
<dbReference type="EMBL" id="SBIQ01000102">
    <property type="protein sequence ID" value="KAF7683303.1"/>
    <property type="molecule type" value="Genomic_DNA"/>
</dbReference>
<dbReference type="Gene3D" id="3.40.50.300">
    <property type="entry name" value="P-loop containing nucleotide triphosphate hydrolases"/>
    <property type="match status" value="1"/>
</dbReference>
<dbReference type="SMART" id="SM00487">
    <property type="entry name" value="DEXDc"/>
    <property type="match status" value="1"/>
</dbReference>
<dbReference type="InterPro" id="IPR038718">
    <property type="entry name" value="SNF2-like_sf"/>
</dbReference>
<dbReference type="CDD" id="cd18793">
    <property type="entry name" value="SF2_C_SNF"/>
    <property type="match status" value="1"/>
</dbReference>
<evidence type="ECO:0000259" key="4">
    <source>
        <dbReference type="PROSITE" id="PS51192"/>
    </source>
</evidence>
<feature type="domain" description="Helicase C-terminal" evidence="5">
    <location>
        <begin position="362"/>
        <end position="520"/>
    </location>
</feature>
<evidence type="ECO:0000313" key="6">
    <source>
        <dbReference type="EMBL" id="KAF7683303.1"/>
    </source>
</evidence>
<evidence type="ECO:0000256" key="2">
    <source>
        <dbReference type="ARBA" id="ARBA00022801"/>
    </source>
</evidence>
<dbReference type="SMART" id="SM00490">
    <property type="entry name" value="HELICc"/>
    <property type="match status" value="1"/>
</dbReference>
<dbReference type="InterPro" id="IPR027417">
    <property type="entry name" value="P-loop_NTPase"/>
</dbReference>
<dbReference type="Proteomes" id="UP001516464">
    <property type="component" value="Unassembled WGS sequence"/>
</dbReference>
<proteinExistence type="predicted"/>
<dbReference type="InterPro" id="IPR001650">
    <property type="entry name" value="Helicase_C-like"/>
</dbReference>
<dbReference type="PROSITE" id="PS51194">
    <property type="entry name" value="HELICASE_CTER"/>
    <property type="match status" value="1"/>
</dbReference>
<dbReference type="PANTHER" id="PTHR45766:SF6">
    <property type="entry name" value="SWI_SNF-RELATED MATRIX-ASSOCIATED ACTIN-DEPENDENT REGULATOR OF CHROMATIN SUBFAMILY A-LIKE PROTEIN 1"/>
    <property type="match status" value="1"/>
</dbReference>
<accession>A0ABQ7HYR2</accession>
<feature type="domain" description="Helicase ATP-binding" evidence="4">
    <location>
        <begin position="120"/>
        <end position="270"/>
    </location>
</feature>
<evidence type="ECO:0000256" key="3">
    <source>
        <dbReference type="ARBA" id="ARBA00022840"/>
    </source>
</evidence>
<sequence>MVAHKLFPKYTYSNKKDSRIKLFITQDGLIRIQPSNKTIASVLTRQSDPNIAYDLETNSWTFSVQSYEVVREELKKSKMEFTEIPKGALNILRKTIPSENFVLNESVYATLLPFQKEGVRFALNRNGRIILADDMGLGKTFQALAIAYYYRLEWPLLIIAPASLLENWSDAVSYLLKEECIIVRSKSEFGNKISVISYDTATKHSEILVGLSHRVIIVDECHYLKSNTSKRTTTLVPLIQRATRAILLSGTPALSRPIELFPIISAVNNHIFPNFKEYGMRYCAGRKIGHWYDYKGSSNSEELFHILKKSLLLRRTKDEVLNELPRKFRRQVLLALKTEVQTKSMDLIMQQYKEAGELKVEGVKEYITNLLEKKIKFLVFAHHQSVLDELEEFIIGTGVGFIKIDGRTAGNQRQSLCNIFQENDSVRIALLGLTACSTGLTLTAGKAVVFAELYWNPGTLLQAEDRIHRIGQVDNVDIHYIIAKGTIDELVWPKLIKKLHVLESLGIGNNELKKVKEISINQEILDDLGMLNRKI</sequence>
<evidence type="ECO:0000313" key="7">
    <source>
        <dbReference type="Proteomes" id="UP001516464"/>
    </source>
</evidence>
<gene>
    <name evidence="6" type="primary">smarcal1</name>
    <name evidence="6" type="ORF">TCON_1486</name>
</gene>
<comment type="caution">
    <text evidence="6">The sequence shown here is derived from an EMBL/GenBank/DDBJ whole genome shotgun (WGS) entry which is preliminary data.</text>
</comment>
<keyword evidence="1" id="KW-0547">Nucleotide-binding</keyword>
<dbReference type="InterPro" id="IPR000330">
    <property type="entry name" value="SNF2_N"/>
</dbReference>
<dbReference type="SUPFAM" id="SSF52540">
    <property type="entry name" value="P-loop containing nucleoside triphosphate hydrolases"/>
    <property type="match status" value="2"/>
</dbReference>
<keyword evidence="7" id="KW-1185">Reference proteome</keyword>
<dbReference type="CDD" id="cd18010">
    <property type="entry name" value="DEXHc_HARP_SMARCAL1"/>
    <property type="match status" value="1"/>
</dbReference>
<evidence type="ECO:0000259" key="5">
    <source>
        <dbReference type="PROSITE" id="PS51194"/>
    </source>
</evidence>
<dbReference type="Gene3D" id="3.40.50.10810">
    <property type="entry name" value="Tandem AAA-ATPase domain"/>
    <property type="match status" value="1"/>
</dbReference>
<dbReference type="InterPro" id="IPR049730">
    <property type="entry name" value="SNF2/RAD54-like_C"/>
</dbReference>
<evidence type="ECO:0000256" key="1">
    <source>
        <dbReference type="ARBA" id="ARBA00022741"/>
    </source>
</evidence>